<organism evidence="2 3">
    <name type="scientific">Pseudomonas pohangensis</name>
    <dbReference type="NCBI Taxonomy" id="364197"/>
    <lineage>
        <taxon>Bacteria</taxon>
        <taxon>Pseudomonadati</taxon>
        <taxon>Pseudomonadota</taxon>
        <taxon>Gammaproteobacteria</taxon>
        <taxon>Pseudomonadales</taxon>
        <taxon>Pseudomonadaceae</taxon>
        <taxon>Pseudomonas</taxon>
    </lineage>
</organism>
<dbReference type="InterPro" id="IPR006148">
    <property type="entry name" value="Glc/Gal-6P_isomerase"/>
</dbReference>
<dbReference type="GO" id="GO:0005975">
    <property type="term" value="P:carbohydrate metabolic process"/>
    <property type="evidence" value="ECO:0007669"/>
    <property type="project" value="InterPro"/>
</dbReference>
<dbReference type="Proteomes" id="UP000243232">
    <property type="component" value="Chromosome I"/>
</dbReference>
<proteinExistence type="predicted"/>
<dbReference type="EMBL" id="LT629785">
    <property type="protein sequence ID" value="SDT97487.1"/>
    <property type="molecule type" value="Genomic_DNA"/>
</dbReference>
<dbReference type="PANTHER" id="PTHR11054">
    <property type="entry name" value="6-PHOSPHOGLUCONOLACTONASE"/>
    <property type="match status" value="1"/>
</dbReference>
<evidence type="ECO:0000313" key="2">
    <source>
        <dbReference type="EMBL" id="SDT97487.1"/>
    </source>
</evidence>
<protein>
    <submittedName>
        <fullName evidence="2">6-phosphogluconolactonase</fullName>
    </submittedName>
</protein>
<keyword evidence="3" id="KW-1185">Reference proteome</keyword>
<dbReference type="PANTHER" id="PTHR11054:SF0">
    <property type="entry name" value="6-PHOSPHOGLUCONOLACTONASE"/>
    <property type="match status" value="1"/>
</dbReference>
<evidence type="ECO:0000313" key="3">
    <source>
        <dbReference type="Proteomes" id="UP000243232"/>
    </source>
</evidence>
<dbReference type="Pfam" id="PF01182">
    <property type="entry name" value="Glucosamine_iso"/>
    <property type="match status" value="1"/>
</dbReference>
<dbReference type="Gene3D" id="3.40.50.1360">
    <property type="match status" value="1"/>
</dbReference>
<dbReference type="InterPro" id="IPR037171">
    <property type="entry name" value="NagB/RpiA_transferase-like"/>
</dbReference>
<feature type="domain" description="Glucosamine/galactosamine-6-phosphate isomerase" evidence="1">
    <location>
        <begin position="46"/>
        <end position="246"/>
    </location>
</feature>
<reference evidence="3" key="1">
    <citation type="submission" date="2016-10" db="EMBL/GenBank/DDBJ databases">
        <authorList>
            <person name="Varghese N."/>
            <person name="Submissions S."/>
        </authorList>
    </citation>
    <scope>NUCLEOTIDE SEQUENCE [LARGE SCALE GENOMIC DNA]</scope>
    <source>
        <strain evidence="3">DSM 17875</strain>
    </source>
</reference>
<dbReference type="AlphaFoldDB" id="A0A1H2EQT5"/>
<dbReference type="InterPro" id="IPR039104">
    <property type="entry name" value="6PGL"/>
</dbReference>
<gene>
    <name evidence="2" type="ORF">SAMN05216296_0999</name>
</gene>
<dbReference type="STRING" id="364197.SAMN05216296_0999"/>
<dbReference type="SUPFAM" id="SSF100950">
    <property type="entry name" value="NagB/RpiA/CoA transferase-like"/>
    <property type="match status" value="1"/>
</dbReference>
<evidence type="ECO:0000259" key="1">
    <source>
        <dbReference type="Pfam" id="PF01182"/>
    </source>
</evidence>
<name>A0A1H2EQT5_9PSED</name>
<accession>A0A1H2EQT5</accession>
<sequence>MPASVLPLRNSRRGSMRSTGWRIMRQALNSEFSMSVQFFQFESRPQALAAVAQALLLPLQAALRGQGRAQVLLPGGSTPQQLLPLLAALPVDWSRILASPTDERWVAADAADSNLQLLREGLPAARWLDPRQGSEARAAARQWGDRLGDWLPFSAVLLGMGEDGHFASLFPGMPGLASALDVEQPAGCVVGRAPVEPQLRLSLNLPMLLSTRWLGLLAFGARKAELIEQVLADLPETRTLPLHALLHQQRVPPGIYWAP</sequence>